<dbReference type="Gene3D" id="1.10.3210.10">
    <property type="entry name" value="Hypothetical protein af1432"/>
    <property type="match status" value="1"/>
</dbReference>
<dbReference type="InterPro" id="IPR006674">
    <property type="entry name" value="HD_domain"/>
</dbReference>
<evidence type="ECO:0000313" key="2">
    <source>
        <dbReference type="EMBL" id="GJD49696.1"/>
    </source>
</evidence>
<evidence type="ECO:0000259" key="1">
    <source>
        <dbReference type="SMART" id="SM00471"/>
    </source>
</evidence>
<name>A0ABQ4QWG2_9HYPH</name>
<dbReference type="Pfam" id="PF01966">
    <property type="entry name" value="HD"/>
    <property type="match status" value="1"/>
</dbReference>
<comment type="caution">
    <text evidence="2">The sequence shown here is derived from an EMBL/GenBank/DDBJ whole genome shotgun (WGS) entry which is preliminary data.</text>
</comment>
<dbReference type="SMART" id="SM00471">
    <property type="entry name" value="HDc"/>
    <property type="match status" value="1"/>
</dbReference>
<protein>
    <recommendedName>
        <fullName evidence="1">HD/PDEase domain-containing protein</fullName>
    </recommendedName>
</protein>
<accession>A0ABQ4QWG2</accession>
<sequence length="286" mass="30818">MITTAHLAARALGDHLAAELQGTFGATQAPLAETVSSVACLALECLANSDALYHDLEHTLLVTQVGLEILRGRTLLEPVGPSDWAHLLVACLMHDIGYVRGILKGDSAVDGYVIDGDGGRLVLPRGASDAALTPHHVERSKLFVAARLGQSDLLDAGRIIQAIEHTRFPARDEGGPLSDEARLVRAADLIGQMGDPLYLRKANALFHEFEEVGTNATLGYTSATDLVEHYPEFFWNSVSSHLDGALKYLEVTVSGRQWIAGLEANVFRAERTNGVGPRRPAVRCQP</sequence>
<evidence type="ECO:0000313" key="3">
    <source>
        <dbReference type="Proteomes" id="UP001055167"/>
    </source>
</evidence>
<gene>
    <name evidence="2" type="ORF">OPKNFCMD_2429</name>
</gene>
<dbReference type="CDD" id="cd00077">
    <property type="entry name" value="HDc"/>
    <property type="match status" value="1"/>
</dbReference>
<keyword evidence="3" id="KW-1185">Reference proteome</keyword>
<dbReference type="Proteomes" id="UP001055167">
    <property type="component" value="Unassembled WGS sequence"/>
</dbReference>
<organism evidence="2 3">
    <name type="scientific">Methylobacterium crusticola</name>
    <dbReference type="NCBI Taxonomy" id="1697972"/>
    <lineage>
        <taxon>Bacteria</taxon>
        <taxon>Pseudomonadati</taxon>
        <taxon>Pseudomonadota</taxon>
        <taxon>Alphaproteobacteria</taxon>
        <taxon>Hyphomicrobiales</taxon>
        <taxon>Methylobacteriaceae</taxon>
        <taxon>Methylobacterium</taxon>
    </lineage>
</organism>
<reference evidence="2" key="2">
    <citation type="submission" date="2021-08" db="EMBL/GenBank/DDBJ databases">
        <authorList>
            <person name="Tani A."/>
            <person name="Ola A."/>
            <person name="Ogura Y."/>
            <person name="Katsura K."/>
            <person name="Hayashi T."/>
        </authorList>
    </citation>
    <scope>NUCLEOTIDE SEQUENCE</scope>
    <source>
        <strain evidence="2">KCTC 52305</strain>
    </source>
</reference>
<reference evidence="2" key="1">
    <citation type="journal article" date="2021" name="Front. Microbiol.">
        <title>Comprehensive Comparative Genomics and Phenotyping of Methylobacterium Species.</title>
        <authorList>
            <person name="Alessa O."/>
            <person name="Ogura Y."/>
            <person name="Fujitani Y."/>
            <person name="Takami H."/>
            <person name="Hayashi T."/>
            <person name="Sahin N."/>
            <person name="Tani A."/>
        </authorList>
    </citation>
    <scope>NUCLEOTIDE SEQUENCE</scope>
    <source>
        <strain evidence="2">KCTC 52305</strain>
    </source>
</reference>
<proteinExistence type="predicted"/>
<dbReference type="SUPFAM" id="SSF109604">
    <property type="entry name" value="HD-domain/PDEase-like"/>
    <property type="match status" value="1"/>
</dbReference>
<dbReference type="RefSeq" id="WP_128563740.1">
    <property type="nucleotide sequence ID" value="NZ_BPQH01000006.1"/>
</dbReference>
<dbReference type="EMBL" id="BPQH01000006">
    <property type="protein sequence ID" value="GJD49696.1"/>
    <property type="molecule type" value="Genomic_DNA"/>
</dbReference>
<dbReference type="InterPro" id="IPR003607">
    <property type="entry name" value="HD/PDEase_dom"/>
</dbReference>
<feature type="domain" description="HD/PDEase" evidence="1">
    <location>
        <begin position="51"/>
        <end position="202"/>
    </location>
</feature>